<proteinExistence type="inferred from homology"/>
<evidence type="ECO:0008006" key="8">
    <source>
        <dbReference type="Google" id="ProtNLM"/>
    </source>
</evidence>
<keyword evidence="5" id="KW-0378">Hydrolase</keyword>
<name>A0A1C3NGT8_9XANT</name>
<evidence type="ECO:0000256" key="5">
    <source>
        <dbReference type="ARBA" id="ARBA00022801"/>
    </source>
</evidence>
<evidence type="ECO:0000313" key="6">
    <source>
        <dbReference type="EMBL" id="SBV49564.1"/>
    </source>
</evidence>
<evidence type="ECO:0000256" key="2">
    <source>
        <dbReference type="ARBA" id="ARBA00022438"/>
    </source>
</evidence>
<evidence type="ECO:0000256" key="1">
    <source>
        <dbReference type="ARBA" id="ARBA00010491"/>
    </source>
</evidence>
<dbReference type="GO" id="GO:0070009">
    <property type="term" value="F:serine-type aminopeptidase activity"/>
    <property type="evidence" value="ECO:0007669"/>
    <property type="project" value="InterPro"/>
</dbReference>
<dbReference type="Proteomes" id="UP000092503">
    <property type="component" value="Unassembled WGS sequence"/>
</dbReference>
<dbReference type="Pfam" id="PF10459">
    <property type="entry name" value="Peptidase_S46"/>
    <property type="match status" value="1"/>
</dbReference>
<keyword evidence="2" id="KW-0031">Aminopeptidase</keyword>
<dbReference type="PANTHER" id="PTHR38469">
    <property type="entry name" value="PERIPLASMIC PEPTIDASE SUBFAMILY S1B"/>
    <property type="match status" value="1"/>
</dbReference>
<gene>
    <name evidence="6" type="ORF">XBLMG947_0336</name>
</gene>
<dbReference type="GO" id="GO:0006508">
    <property type="term" value="P:proteolysis"/>
    <property type="evidence" value="ECO:0007669"/>
    <property type="project" value="UniProtKB-KW"/>
</dbReference>
<dbReference type="InterPro" id="IPR009003">
    <property type="entry name" value="Peptidase_S1_PA"/>
</dbReference>
<evidence type="ECO:0000256" key="3">
    <source>
        <dbReference type="ARBA" id="ARBA00022670"/>
    </source>
</evidence>
<dbReference type="SUPFAM" id="SSF50494">
    <property type="entry name" value="Trypsin-like serine proteases"/>
    <property type="match status" value="1"/>
</dbReference>
<evidence type="ECO:0000256" key="4">
    <source>
        <dbReference type="ARBA" id="ARBA00022729"/>
    </source>
</evidence>
<dbReference type="GO" id="GO:0008239">
    <property type="term" value="F:dipeptidyl-peptidase activity"/>
    <property type="evidence" value="ECO:0007669"/>
    <property type="project" value="InterPro"/>
</dbReference>
<sequence>MCCNWSLVGRVAAKETSADAFYSPKALLDVARAKRLGSVPVNFLSDLDITGGNAGSPVMDAQGKLVGLAFDGNWESVSSNWIFDPAMTRMIAVDSRYLRWIMTGVAPTPQLLKELGVR</sequence>
<dbReference type="STRING" id="56449.XBLMG947_0336"/>
<keyword evidence="4" id="KW-0732">Signal</keyword>
<accession>A0A1C3NGT8</accession>
<protein>
    <recommendedName>
        <fullName evidence="8">Serine protease</fullName>
    </recommendedName>
</protein>
<dbReference type="FunFam" id="2.40.10.10:FF:000102">
    <property type="entry name" value="Dipeptidyl-peptidase 7"/>
    <property type="match status" value="1"/>
</dbReference>
<reference evidence="6 7" key="1">
    <citation type="submission" date="2016-06" db="EMBL/GenBank/DDBJ databases">
        <authorList>
            <person name="Kjaerup R.B."/>
            <person name="Dalgaard T.S."/>
            <person name="Juul-Madsen H.R."/>
        </authorList>
    </citation>
    <scope>NUCLEOTIDE SEQUENCE [LARGE SCALE GENOMIC DNA]</scope>
    <source>
        <strain evidence="6">LMG947</strain>
    </source>
</reference>
<evidence type="ECO:0000313" key="7">
    <source>
        <dbReference type="Proteomes" id="UP000092503"/>
    </source>
</evidence>
<dbReference type="Gene3D" id="2.40.10.10">
    <property type="entry name" value="Trypsin-like serine proteases"/>
    <property type="match status" value="1"/>
</dbReference>
<dbReference type="InterPro" id="IPR043504">
    <property type="entry name" value="Peptidase_S1_PA_chymotrypsin"/>
</dbReference>
<dbReference type="InterPro" id="IPR019500">
    <property type="entry name" value="Pep_S46"/>
</dbReference>
<dbReference type="AlphaFoldDB" id="A0A1C3NGT8"/>
<organism evidence="6 7">
    <name type="scientific">Xanthomonas bromi</name>
    <dbReference type="NCBI Taxonomy" id="56449"/>
    <lineage>
        <taxon>Bacteria</taxon>
        <taxon>Pseudomonadati</taxon>
        <taxon>Pseudomonadota</taxon>
        <taxon>Gammaproteobacteria</taxon>
        <taxon>Lysobacterales</taxon>
        <taxon>Lysobacteraceae</taxon>
        <taxon>Xanthomonas</taxon>
    </lineage>
</organism>
<dbReference type="EMBL" id="FLTX01000005">
    <property type="protein sequence ID" value="SBV49564.1"/>
    <property type="molecule type" value="Genomic_DNA"/>
</dbReference>
<keyword evidence="3" id="KW-0645">Protease</keyword>
<dbReference type="PANTHER" id="PTHR38469:SF1">
    <property type="entry name" value="PERIPLASMIC PEPTIDASE SUBFAMILY S1B"/>
    <property type="match status" value="1"/>
</dbReference>
<comment type="similarity">
    <text evidence="1">Belongs to the peptidase S46 family.</text>
</comment>